<keyword evidence="3" id="KW-1185">Reference proteome</keyword>
<dbReference type="PROSITE" id="PS51318">
    <property type="entry name" value="TAT"/>
    <property type="match status" value="1"/>
</dbReference>
<protein>
    <recommendedName>
        <fullName evidence="4">Lipoprotein</fullName>
    </recommendedName>
</protein>
<feature type="signal peptide" evidence="1">
    <location>
        <begin position="1"/>
        <end position="27"/>
    </location>
</feature>
<dbReference type="SUPFAM" id="SSF54427">
    <property type="entry name" value="NTF2-like"/>
    <property type="match status" value="1"/>
</dbReference>
<dbReference type="Proteomes" id="UP001549320">
    <property type="component" value="Unassembled WGS sequence"/>
</dbReference>
<proteinExistence type="predicted"/>
<dbReference type="RefSeq" id="WP_354447649.1">
    <property type="nucleotide sequence ID" value="NZ_JBEPSH010000010.1"/>
</dbReference>
<dbReference type="EMBL" id="JBEPSH010000010">
    <property type="protein sequence ID" value="MET4579496.1"/>
    <property type="molecule type" value="Genomic_DNA"/>
</dbReference>
<dbReference type="InterPro" id="IPR032710">
    <property type="entry name" value="NTF2-like_dom_sf"/>
</dbReference>
<gene>
    <name evidence="2" type="ORF">ABIE13_004633</name>
</gene>
<organism evidence="2 3">
    <name type="scientific">Ottowia thiooxydans</name>
    <dbReference type="NCBI Taxonomy" id="219182"/>
    <lineage>
        <taxon>Bacteria</taxon>
        <taxon>Pseudomonadati</taxon>
        <taxon>Pseudomonadota</taxon>
        <taxon>Betaproteobacteria</taxon>
        <taxon>Burkholderiales</taxon>
        <taxon>Comamonadaceae</taxon>
        <taxon>Ottowia</taxon>
    </lineage>
</organism>
<comment type="caution">
    <text evidence="2">The sequence shown here is derived from an EMBL/GenBank/DDBJ whole genome shotgun (WGS) entry which is preliminary data.</text>
</comment>
<dbReference type="InterPro" id="IPR006311">
    <property type="entry name" value="TAT_signal"/>
</dbReference>
<evidence type="ECO:0000313" key="3">
    <source>
        <dbReference type="Proteomes" id="UP001549320"/>
    </source>
</evidence>
<evidence type="ECO:0000313" key="2">
    <source>
        <dbReference type="EMBL" id="MET4579496.1"/>
    </source>
</evidence>
<accession>A0ABV2QEP0</accession>
<reference evidence="2 3" key="1">
    <citation type="submission" date="2024-06" db="EMBL/GenBank/DDBJ databases">
        <title>Sorghum-associated microbial communities from plants grown in Nebraska, USA.</title>
        <authorList>
            <person name="Schachtman D."/>
        </authorList>
    </citation>
    <scope>NUCLEOTIDE SEQUENCE [LARGE SCALE GENOMIC DNA]</scope>
    <source>
        <strain evidence="2 3">2709</strain>
    </source>
</reference>
<keyword evidence="1" id="KW-0732">Signal</keyword>
<sequence length="145" mass="16313">MTSVFSSFLPRRTLLATSAILAGALLAGCASMTAKTPEQEVQARAEARWDALVKRDFDKAYNFAQPGFRAVVKPEAYKQRFGTAGTWKGAQIHEATCEAARCTVRVRLTTAINIPRFARSIPEVVGYHDEVWVRDEGQWWFFEKL</sequence>
<feature type="chain" id="PRO_5045886373" description="Lipoprotein" evidence="1">
    <location>
        <begin position="28"/>
        <end position="145"/>
    </location>
</feature>
<name>A0ABV2QEP0_9BURK</name>
<evidence type="ECO:0000256" key="1">
    <source>
        <dbReference type="SAM" id="SignalP"/>
    </source>
</evidence>
<evidence type="ECO:0008006" key="4">
    <source>
        <dbReference type="Google" id="ProtNLM"/>
    </source>
</evidence>